<evidence type="ECO:0000256" key="4">
    <source>
        <dbReference type="ARBA" id="ARBA00023242"/>
    </source>
</evidence>
<reference evidence="7" key="1">
    <citation type="submission" date="2023-03" db="EMBL/GenBank/DDBJ databases">
        <authorList>
            <person name="Julca I."/>
        </authorList>
    </citation>
    <scope>NUCLEOTIDE SEQUENCE</scope>
</reference>
<evidence type="ECO:0000259" key="6">
    <source>
        <dbReference type="PROSITE" id="PS50888"/>
    </source>
</evidence>
<dbReference type="PROSITE" id="PS50888">
    <property type="entry name" value="BHLH"/>
    <property type="match status" value="1"/>
</dbReference>
<dbReference type="GO" id="GO:0046983">
    <property type="term" value="F:protein dimerization activity"/>
    <property type="evidence" value="ECO:0007669"/>
    <property type="project" value="InterPro"/>
</dbReference>
<dbReference type="InterPro" id="IPR044273">
    <property type="entry name" value="PIF3-like"/>
</dbReference>
<feature type="compositionally biased region" description="Polar residues" evidence="5">
    <location>
        <begin position="19"/>
        <end position="36"/>
    </location>
</feature>
<dbReference type="FunFam" id="4.10.280.10:FF:000059">
    <property type="entry name" value="transcription factor UNE10 isoform X1"/>
    <property type="match status" value="1"/>
</dbReference>
<dbReference type="EMBL" id="OX459121">
    <property type="protein sequence ID" value="CAI9101323.1"/>
    <property type="molecule type" value="Genomic_DNA"/>
</dbReference>
<dbReference type="PANTHER" id="PTHR46807">
    <property type="entry name" value="TRANSCRIPTION FACTOR PIF3"/>
    <property type="match status" value="1"/>
</dbReference>
<feature type="domain" description="BHLH" evidence="6">
    <location>
        <begin position="285"/>
        <end position="334"/>
    </location>
</feature>
<dbReference type="InterPro" id="IPR011598">
    <property type="entry name" value="bHLH_dom"/>
</dbReference>
<dbReference type="InterPro" id="IPR036638">
    <property type="entry name" value="HLH_DNA-bd_sf"/>
</dbReference>
<keyword evidence="3" id="KW-0804">Transcription</keyword>
<dbReference type="SMART" id="SM00353">
    <property type="entry name" value="HLH"/>
    <property type="match status" value="1"/>
</dbReference>
<dbReference type="GO" id="GO:0003700">
    <property type="term" value="F:DNA-binding transcription factor activity"/>
    <property type="evidence" value="ECO:0007669"/>
    <property type="project" value="InterPro"/>
</dbReference>
<name>A0AAV1D3C9_OLDCO</name>
<evidence type="ECO:0000256" key="5">
    <source>
        <dbReference type="SAM" id="MobiDB-lite"/>
    </source>
</evidence>
<accession>A0AAV1D3C9</accession>
<keyword evidence="2" id="KW-0805">Transcription regulation</keyword>
<evidence type="ECO:0000256" key="1">
    <source>
        <dbReference type="ARBA" id="ARBA00004123"/>
    </source>
</evidence>
<evidence type="ECO:0000256" key="2">
    <source>
        <dbReference type="ARBA" id="ARBA00023015"/>
    </source>
</evidence>
<feature type="region of interest" description="Disordered" evidence="5">
    <location>
        <begin position="19"/>
        <end position="39"/>
    </location>
</feature>
<dbReference type="SUPFAM" id="SSF47459">
    <property type="entry name" value="HLH, helix-loop-helix DNA-binding domain"/>
    <property type="match status" value="1"/>
</dbReference>
<keyword evidence="8" id="KW-1185">Reference proteome</keyword>
<dbReference type="Pfam" id="PF00010">
    <property type="entry name" value="HLH"/>
    <property type="match status" value="1"/>
</dbReference>
<feature type="compositionally biased region" description="Basic and acidic residues" evidence="5">
    <location>
        <begin position="255"/>
        <end position="278"/>
    </location>
</feature>
<protein>
    <submittedName>
        <fullName evidence="7">OLC1v1038619C3</fullName>
    </submittedName>
</protein>
<evidence type="ECO:0000313" key="8">
    <source>
        <dbReference type="Proteomes" id="UP001161247"/>
    </source>
</evidence>
<dbReference type="AlphaFoldDB" id="A0AAV1D3C9"/>
<evidence type="ECO:0000313" key="7">
    <source>
        <dbReference type="EMBL" id="CAI9101323.1"/>
    </source>
</evidence>
<dbReference type="GO" id="GO:0005634">
    <property type="term" value="C:nucleus"/>
    <property type="evidence" value="ECO:0007669"/>
    <property type="project" value="UniProtKB-SubCell"/>
</dbReference>
<gene>
    <name evidence="7" type="ORF">OLC1_LOCUS10937</name>
</gene>
<dbReference type="PANTHER" id="PTHR46807:SF1">
    <property type="entry name" value="TRANSCRIPTION FACTOR PIF3"/>
    <property type="match status" value="1"/>
</dbReference>
<dbReference type="CDD" id="cd11445">
    <property type="entry name" value="bHLH_AtPIF_like"/>
    <property type="match status" value="1"/>
</dbReference>
<proteinExistence type="predicted"/>
<organism evidence="7 8">
    <name type="scientific">Oldenlandia corymbosa var. corymbosa</name>
    <dbReference type="NCBI Taxonomy" id="529605"/>
    <lineage>
        <taxon>Eukaryota</taxon>
        <taxon>Viridiplantae</taxon>
        <taxon>Streptophyta</taxon>
        <taxon>Embryophyta</taxon>
        <taxon>Tracheophyta</taxon>
        <taxon>Spermatophyta</taxon>
        <taxon>Magnoliopsida</taxon>
        <taxon>eudicotyledons</taxon>
        <taxon>Gunneridae</taxon>
        <taxon>Pentapetalae</taxon>
        <taxon>asterids</taxon>
        <taxon>lamiids</taxon>
        <taxon>Gentianales</taxon>
        <taxon>Rubiaceae</taxon>
        <taxon>Rubioideae</taxon>
        <taxon>Spermacoceae</taxon>
        <taxon>Hedyotis-Oldenlandia complex</taxon>
        <taxon>Oldenlandia</taxon>
    </lineage>
</organism>
<sequence length="464" mass="49789">MNQCVPNWDVEENHYSLPNSHRQQNLRAHSNSSSSLAPDVPTLDYEVTELTWQNGQLAMQGLGLPRGKSAVAAAAPAVAVKYTWEKQLPAGGTLEAVVNQALPNRKAKVVQQSCDGNELVPWFDNRHHHHRQPAATGSSLGLTTMDALVPCNNNNNNKCENDRHVPGSGTCVVGMGCSATHVASCSAATTSNARVPRVSGTTATAGEQSCSISTTFGTVDTCDRELVVTPGGGFTSTTSLGSPENASSAAKHSGKTLDEHDSACQSRNERDAEEEKKKGNGKRSRAAAIHNQSERKRRDKINQRMKTLQKLVPNSSKTDKASMLDEVIEYLKQLQAQVNVMNRMNMPSMILPLALQQQQLQMMSMMSPMGLGMSMGMPGMGVMDMNRANMAAAGMAAPHVLHPTAFMPQASWDGLAAPSSSSPMPDPLAAFLACQSQPMSTMDAYARMAALYQQFQQSPGPAPQ</sequence>
<evidence type="ECO:0000256" key="3">
    <source>
        <dbReference type="ARBA" id="ARBA00023163"/>
    </source>
</evidence>
<dbReference type="Gene3D" id="4.10.280.10">
    <property type="entry name" value="Helix-loop-helix DNA-binding domain"/>
    <property type="match status" value="1"/>
</dbReference>
<keyword evidence="4" id="KW-0539">Nucleus</keyword>
<dbReference type="InterPro" id="IPR047265">
    <property type="entry name" value="PIF1-like_bHLH"/>
</dbReference>
<dbReference type="GO" id="GO:0010017">
    <property type="term" value="P:red or far-red light signaling pathway"/>
    <property type="evidence" value="ECO:0007669"/>
    <property type="project" value="UniProtKB-ARBA"/>
</dbReference>
<comment type="subcellular location">
    <subcellularLocation>
        <location evidence="1">Nucleus</location>
    </subcellularLocation>
</comment>
<feature type="region of interest" description="Disordered" evidence="5">
    <location>
        <begin position="188"/>
        <end position="207"/>
    </location>
</feature>
<dbReference type="Proteomes" id="UP001161247">
    <property type="component" value="Chromosome 4"/>
</dbReference>
<feature type="region of interest" description="Disordered" evidence="5">
    <location>
        <begin position="233"/>
        <end position="301"/>
    </location>
</feature>
<feature type="compositionally biased region" description="Basic and acidic residues" evidence="5">
    <location>
        <begin position="292"/>
        <end position="301"/>
    </location>
</feature>